<sequence length="134" mass="14937">MAKQLEENFARPYIIHHLTKANTTNQAKMDGTVLKKIVSCAQMKLFIKKPASIVVITITKFDKSESEAYDSPPAKKICLSPPAKKTSLSPPTFQSTLIQIISNALNNDVNTNWDMRFKPPTKGYMIVNSSPLNI</sequence>
<accession>A0A914UHT3</accession>
<protein>
    <submittedName>
        <fullName evidence="2">Uncharacterized protein</fullName>
    </submittedName>
</protein>
<evidence type="ECO:0000313" key="2">
    <source>
        <dbReference type="WBParaSite" id="PSAMB.scaffold1003size37353.g10241.t1"/>
    </source>
</evidence>
<keyword evidence="1" id="KW-1185">Reference proteome</keyword>
<name>A0A914UHT3_9BILA</name>
<reference evidence="2" key="1">
    <citation type="submission" date="2022-11" db="UniProtKB">
        <authorList>
            <consortium name="WormBaseParasite"/>
        </authorList>
    </citation>
    <scope>IDENTIFICATION</scope>
</reference>
<dbReference type="AlphaFoldDB" id="A0A914UHT3"/>
<proteinExistence type="predicted"/>
<organism evidence="1 2">
    <name type="scientific">Plectus sambesii</name>
    <dbReference type="NCBI Taxonomy" id="2011161"/>
    <lineage>
        <taxon>Eukaryota</taxon>
        <taxon>Metazoa</taxon>
        <taxon>Ecdysozoa</taxon>
        <taxon>Nematoda</taxon>
        <taxon>Chromadorea</taxon>
        <taxon>Plectida</taxon>
        <taxon>Plectina</taxon>
        <taxon>Plectoidea</taxon>
        <taxon>Plectidae</taxon>
        <taxon>Plectus</taxon>
    </lineage>
</organism>
<dbReference type="Proteomes" id="UP000887566">
    <property type="component" value="Unplaced"/>
</dbReference>
<dbReference type="WBParaSite" id="PSAMB.scaffold1003size37353.g10241.t1">
    <property type="protein sequence ID" value="PSAMB.scaffold1003size37353.g10241.t1"/>
    <property type="gene ID" value="PSAMB.scaffold1003size37353.g10241"/>
</dbReference>
<evidence type="ECO:0000313" key="1">
    <source>
        <dbReference type="Proteomes" id="UP000887566"/>
    </source>
</evidence>